<dbReference type="SUPFAM" id="SSF75304">
    <property type="entry name" value="Amidase signature (AS) enzymes"/>
    <property type="match status" value="1"/>
</dbReference>
<dbReference type="PANTHER" id="PTHR46072:SF5">
    <property type="entry name" value="GENERAL AMIDASE-C"/>
    <property type="match status" value="1"/>
</dbReference>
<evidence type="ECO:0000313" key="3">
    <source>
        <dbReference type="Proteomes" id="UP001149954"/>
    </source>
</evidence>
<dbReference type="EMBL" id="JAPWDS010000003">
    <property type="protein sequence ID" value="KAJ5505187.1"/>
    <property type="molecule type" value="Genomic_DNA"/>
</dbReference>
<protein>
    <submittedName>
        <fullName evidence="2">Amidase</fullName>
    </submittedName>
</protein>
<sequence length="157" mass="17576">MDPALTLFKHIAASGEPTISALESTSLDHGYMPYGVSKYLKVDAIFMPDYQGTAQSHDLFGFVPYTVLWNVRDVRLPLPVSYSYTNSPKYPSCIIPHGKANKSADKAFIRNVNYKPPLLILKFQMKGAPYCVQLVGRNMHDEELVKVAELVSEILKP</sequence>
<dbReference type="OrthoDB" id="4366473at2759"/>
<reference evidence="2" key="2">
    <citation type="journal article" date="2023" name="IMA Fungus">
        <title>Comparative genomic study of the Penicillium genus elucidates a diverse pangenome and 15 lateral gene transfer events.</title>
        <authorList>
            <person name="Petersen C."/>
            <person name="Sorensen T."/>
            <person name="Nielsen M.R."/>
            <person name="Sondergaard T.E."/>
            <person name="Sorensen J.L."/>
            <person name="Fitzpatrick D.A."/>
            <person name="Frisvad J.C."/>
            <person name="Nielsen K.L."/>
        </authorList>
    </citation>
    <scope>NUCLEOTIDE SEQUENCE</scope>
    <source>
        <strain evidence="2">IBT 29495</strain>
    </source>
</reference>
<name>A0A9W9XXH4_9EURO</name>
<dbReference type="Proteomes" id="UP001149954">
    <property type="component" value="Unassembled WGS sequence"/>
</dbReference>
<dbReference type="InterPro" id="IPR036928">
    <property type="entry name" value="AS_sf"/>
</dbReference>
<comment type="caution">
    <text evidence="2">The sequence shown here is derived from an EMBL/GenBank/DDBJ whole genome shotgun (WGS) entry which is preliminary data.</text>
</comment>
<evidence type="ECO:0000313" key="2">
    <source>
        <dbReference type="EMBL" id="KAJ5505187.1"/>
    </source>
</evidence>
<dbReference type="AlphaFoldDB" id="A0A9W9XXH4"/>
<comment type="similarity">
    <text evidence="1">Belongs to the amidase family.</text>
</comment>
<dbReference type="Gene3D" id="3.90.1300.10">
    <property type="entry name" value="Amidase signature (AS) domain"/>
    <property type="match status" value="1"/>
</dbReference>
<proteinExistence type="inferred from homology"/>
<evidence type="ECO:0000256" key="1">
    <source>
        <dbReference type="ARBA" id="ARBA00009199"/>
    </source>
</evidence>
<organism evidence="2 3">
    <name type="scientific">Penicillium fimorum</name>
    <dbReference type="NCBI Taxonomy" id="1882269"/>
    <lineage>
        <taxon>Eukaryota</taxon>
        <taxon>Fungi</taxon>
        <taxon>Dikarya</taxon>
        <taxon>Ascomycota</taxon>
        <taxon>Pezizomycotina</taxon>
        <taxon>Eurotiomycetes</taxon>
        <taxon>Eurotiomycetidae</taxon>
        <taxon>Eurotiales</taxon>
        <taxon>Aspergillaceae</taxon>
        <taxon>Penicillium</taxon>
    </lineage>
</organism>
<reference evidence="2" key="1">
    <citation type="submission" date="2022-12" db="EMBL/GenBank/DDBJ databases">
        <authorList>
            <person name="Petersen C."/>
        </authorList>
    </citation>
    <scope>NUCLEOTIDE SEQUENCE</scope>
    <source>
        <strain evidence="2">IBT 29495</strain>
    </source>
</reference>
<keyword evidence="3" id="KW-1185">Reference proteome</keyword>
<gene>
    <name evidence="2" type="ORF">N7463_008061</name>
</gene>
<dbReference type="PANTHER" id="PTHR46072">
    <property type="entry name" value="AMIDASE-RELATED-RELATED"/>
    <property type="match status" value="1"/>
</dbReference>
<accession>A0A9W9XXH4</accession>